<organism evidence="1 2">
    <name type="scientific">Suhomyces tanzawaensis NRRL Y-17324</name>
    <dbReference type="NCBI Taxonomy" id="984487"/>
    <lineage>
        <taxon>Eukaryota</taxon>
        <taxon>Fungi</taxon>
        <taxon>Dikarya</taxon>
        <taxon>Ascomycota</taxon>
        <taxon>Saccharomycotina</taxon>
        <taxon>Pichiomycetes</taxon>
        <taxon>Debaryomycetaceae</taxon>
        <taxon>Suhomyces</taxon>
    </lineage>
</organism>
<dbReference type="RefSeq" id="XP_020066012.1">
    <property type="nucleotide sequence ID" value="XM_020206366.1"/>
</dbReference>
<dbReference type="GeneID" id="30980503"/>
<gene>
    <name evidence="1" type="ORF">CANTADRAFT_180285</name>
</gene>
<sequence>MSKIPLVVRKDIKDAEAVNAEHLLKINATLGTNWALEIDYAAFYEQIKDTHPDYAPQVGSVSTWYMASLAQAISSFVQKDDMYKDALVEEVSANAIKAFKVVPQNTYDSTVHNKIAFEDGKLVIIVPENLIAVNIDDLGNTLEESL</sequence>
<keyword evidence="2" id="KW-1185">Reference proteome</keyword>
<dbReference type="Proteomes" id="UP000094285">
    <property type="component" value="Unassembled WGS sequence"/>
</dbReference>
<accession>A0A1E4SMZ2</accession>
<reference evidence="2" key="1">
    <citation type="submission" date="2016-05" db="EMBL/GenBank/DDBJ databases">
        <title>Comparative genomics of biotechnologically important yeasts.</title>
        <authorList>
            <consortium name="DOE Joint Genome Institute"/>
            <person name="Riley R."/>
            <person name="Haridas S."/>
            <person name="Wolfe K.H."/>
            <person name="Lopes M.R."/>
            <person name="Hittinger C.T."/>
            <person name="Goker M."/>
            <person name="Salamov A."/>
            <person name="Wisecaver J."/>
            <person name="Long T.M."/>
            <person name="Aerts A.L."/>
            <person name="Barry K."/>
            <person name="Choi C."/>
            <person name="Clum A."/>
            <person name="Coughlan A.Y."/>
            <person name="Deshpande S."/>
            <person name="Douglass A.P."/>
            <person name="Hanson S.J."/>
            <person name="Klenk H.-P."/>
            <person name="Labutti K."/>
            <person name="Lapidus A."/>
            <person name="Lindquist E."/>
            <person name="Lipzen A."/>
            <person name="Meier-Kolthoff J.P."/>
            <person name="Ohm R.A."/>
            <person name="Otillar R.P."/>
            <person name="Pangilinan J."/>
            <person name="Peng Y."/>
            <person name="Rokas A."/>
            <person name="Rosa C.A."/>
            <person name="Scheuner C."/>
            <person name="Sibirny A.A."/>
            <person name="Slot J.C."/>
            <person name="Stielow J.B."/>
            <person name="Sun H."/>
            <person name="Kurtzman C.P."/>
            <person name="Blackwell M."/>
            <person name="Grigoriev I.V."/>
            <person name="Jeffries T.W."/>
        </authorList>
    </citation>
    <scope>NUCLEOTIDE SEQUENCE [LARGE SCALE GENOMIC DNA]</scope>
    <source>
        <strain evidence="2">NRRL Y-17324</strain>
    </source>
</reference>
<dbReference type="STRING" id="984487.A0A1E4SMZ2"/>
<dbReference type="OrthoDB" id="2364174at2759"/>
<proteinExistence type="predicted"/>
<dbReference type="AlphaFoldDB" id="A0A1E4SMZ2"/>
<evidence type="ECO:0000313" key="1">
    <source>
        <dbReference type="EMBL" id="ODV80890.1"/>
    </source>
</evidence>
<protein>
    <submittedName>
        <fullName evidence="1">Uncharacterized protein</fullName>
    </submittedName>
</protein>
<dbReference type="EMBL" id="KV453910">
    <property type="protein sequence ID" value="ODV80890.1"/>
    <property type="molecule type" value="Genomic_DNA"/>
</dbReference>
<name>A0A1E4SMZ2_9ASCO</name>
<evidence type="ECO:0000313" key="2">
    <source>
        <dbReference type="Proteomes" id="UP000094285"/>
    </source>
</evidence>